<evidence type="ECO:0000313" key="2">
    <source>
        <dbReference type="Proteomes" id="UP000824469"/>
    </source>
</evidence>
<accession>A0AA38FR87</accession>
<comment type="caution">
    <text evidence="1">The sequence shown here is derived from an EMBL/GenBank/DDBJ whole genome shotgun (WGS) entry which is preliminary data.</text>
</comment>
<protein>
    <submittedName>
        <fullName evidence="1">Uncharacterized protein</fullName>
    </submittedName>
</protein>
<keyword evidence="2" id="KW-1185">Reference proteome</keyword>
<proteinExistence type="predicted"/>
<gene>
    <name evidence="1" type="ORF">KI387_037122</name>
</gene>
<organism evidence="1 2">
    <name type="scientific">Taxus chinensis</name>
    <name type="common">Chinese yew</name>
    <name type="synonym">Taxus wallichiana var. chinensis</name>
    <dbReference type="NCBI Taxonomy" id="29808"/>
    <lineage>
        <taxon>Eukaryota</taxon>
        <taxon>Viridiplantae</taxon>
        <taxon>Streptophyta</taxon>
        <taxon>Embryophyta</taxon>
        <taxon>Tracheophyta</taxon>
        <taxon>Spermatophyta</taxon>
        <taxon>Pinopsida</taxon>
        <taxon>Pinidae</taxon>
        <taxon>Conifers II</taxon>
        <taxon>Cupressales</taxon>
        <taxon>Taxaceae</taxon>
        <taxon>Taxus</taxon>
    </lineage>
</organism>
<dbReference type="AlphaFoldDB" id="A0AA38FR87"/>
<dbReference type="EMBL" id="JAHRHJ020000007">
    <property type="protein sequence ID" value="KAH9309211.1"/>
    <property type="molecule type" value="Genomic_DNA"/>
</dbReference>
<dbReference type="Proteomes" id="UP000824469">
    <property type="component" value="Unassembled WGS sequence"/>
</dbReference>
<evidence type="ECO:0000313" key="1">
    <source>
        <dbReference type="EMBL" id="KAH9309211.1"/>
    </source>
</evidence>
<name>A0AA38FR87_TAXCH</name>
<reference evidence="1 2" key="1">
    <citation type="journal article" date="2021" name="Nat. Plants">
        <title>The Taxus genome provides insights into paclitaxel biosynthesis.</title>
        <authorList>
            <person name="Xiong X."/>
            <person name="Gou J."/>
            <person name="Liao Q."/>
            <person name="Li Y."/>
            <person name="Zhou Q."/>
            <person name="Bi G."/>
            <person name="Li C."/>
            <person name="Du R."/>
            <person name="Wang X."/>
            <person name="Sun T."/>
            <person name="Guo L."/>
            <person name="Liang H."/>
            <person name="Lu P."/>
            <person name="Wu Y."/>
            <person name="Zhang Z."/>
            <person name="Ro D.K."/>
            <person name="Shang Y."/>
            <person name="Huang S."/>
            <person name="Yan J."/>
        </authorList>
    </citation>
    <scope>NUCLEOTIDE SEQUENCE [LARGE SCALE GENOMIC DNA]</scope>
    <source>
        <strain evidence="1">Ta-2019</strain>
    </source>
</reference>
<sequence>EQLKNTMETKRSKKAWSISLDACTEELLIEFPDDNIHTIPSKDGYPVLLTTTNNMFETQVGEALLKTVGEVMQ</sequence>
<feature type="non-terminal residue" evidence="1">
    <location>
        <position position="1"/>
    </location>
</feature>